<proteinExistence type="predicted"/>
<accession>A0A0J9EU21</accession>
<feature type="non-terminal residue" evidence="1">
    <location>
        <position position="1"/>
    </location>
</feature>
<dbReference type="Proteomes" id="UP000007802">
    <property type="component" value="Unassembled WGS sequence"/>
</dbReference>
<organism evidence="1">
    <name type="scientific">Ajellomyces dermatitidis (strain ATCC 18188 / CBS 674.68)</name>
    <name type="common">Blastomyces dermatitidis</name>
    <dbReference type="NCBI Taxonomy" id="653446"/>
    <lineage>
        <taxon>Eukaryota</taxon>
        <taxon>Fungi</taxon>
        <taxon>Dikarya</taxon>
        <taxon>Ascomycota</taxon>
        <taxon>Pezizomycotina</taxon>
        <taxon>Eurotiomycetes</taxon>
        <taxon>Eurotiomycetidae</taxon>
        <taxon>Onygenales</taxon>
        <taxon>Ajellomycetaceae</taxon>
        <taxon>Blastomyces</taxon>
    </lineage>
</organism>
<dbReference type="AlphaFoldDB" id="A0A0J9EU21"/>
<name>A0A0J9EU21_AJEDA</name>
<dbReference type="EMBL" id="GG750241">
    <property type="protein sequence ID" value="KMW69527.1"/>
    <property type="molecule type" value="Genomic_DNA"/>
</dbReference>
<protein>
    <submittedName>
        <fullName evidence="1">Uncharacterized protein</fullName>
    </submittedName>
</protein>
<gene>
    <name evidence="1" type="ORF">BDDG_13666</name>
</gene>
<sequence>ILSVTATRSLIKNIFNLLFKFIIFFYDLDNCFTTNSLDFLNKNPPIDSSKSPLSYEHFDPIADCIPRVVVKLFSQI</sequence>
<reference evidence="1" key="1">
    <citation type="submission" date="2010-03" db="EMBL/GenBank/DDBJ databases">
        <title>Annotation of Blastomyces dermatitidis strain ATCC 18188.</title>
        <authorList>
            <consortium name="The Broad Institute Genome Sequencing Platform"/>
            <consortium name="Broad Institute Genome Sequencing Center for Infectious Disease."/>
            <person name="Cuomo C."/>
            <person name="Klein B."/>
            <person name="Sullivan T."/>
            <person name="Heitman J."/>
            <person name="Young S."/>
            <person name="Zeng Q."/>
            <person name="Gargeya S."/>
            <person name="Alvarado L."/>
            <person name="Berlin A.M."/>
            <person name="Chapman S.B."/>
            <person name="Chen Z."/>
            <person name="Freedman E."/>
            <person name="Gellesch M."/>
            <person name="Goldberg J."/>
            <person name="Griggs A."/>
            <person name="Gujja S."/>
            <person name="Heilman E."/>
            <person name="Heiman D."/>
            <person name="Howarth C."/>
            <person name="Mehta T."/>
            <person name="Neiman D."/>
            <person name="Pearson M."/>
            <person name="Roberts A."/>
            <person name="Saif S."/>
            <person name="Shea T."/>
            <person name="Shenoy N."/>
            <person name="Sisk P."/>
            <person name="Stolte C."/>
            <person name="Sykes S."/>
            <person name="White J."/>
            <person name="Yandava C."/>
            <person name="Haas B."/>
            <person name="Nusbaum C."/>
            <person name="Birren B."/>
        </authorList>
    </citation>
    <scope>NUCLEOTIDE SEQUENCE</scope>
    <source>
        <strain evidence="1">ATCC 18188</strain>
    </source>
</reference>
<evidence type="ECO:0000313" key="1">
    <source>
        <dbReference type="EMBL" id="KMW69527.1"/>
    </source>
</evidence>